<dbReference type="EMBL" id="SHKY01000001">
    <property type="protein sequence ID" value="RZU54028.1"/>
    <property type="molecule type" value="Genomic_DNA"/>
</dbReference>
<dbReference type="AlphaFoldDB" id="A0A4Q7ZS79"/>
<gene>
    <name evidence="1" type="ORF">EV385_5965</name>
</gene>
<evidence type="ECO:0000313" key="1">
    <source>
        <dbReference type="EMBL" id="RZU54028.1"/>
    </source>
</evidence>
<accession>A0A4Q7ZS79</accession>
<comment type="caution">
    <text evidence="1">The sequence shown here is derived from an EMBL/GenBank/DDBJ whole genome shotgun (WGS) entry which is preliminary data.</text>
</comment>
<sequence>MTIPDNGVVGIDVRVQEYTGEVVDTLDSAVGVNRLAAHAANDPARYPLLAGVDETDDTYFNSRQANRLVSELATLAADHPDPEVATAATRIIALADLLRAAPGRPHHRQLIFIGD</sequence>
<protein>
    <submittedName>
        <fullName evidence="1">Uncharacterized protein</fullName>
    </submittedName>
</protein>
<reference evidence="1 2" key="1">
    <citation type="submission" date="2019-02" db="EMBL/GenBank/DDBJ databases">
        <title>Sequencing the genomes of 1000 actinobacteria strains.</title>
        <authorList>
            <person name="Klenk H.-P."/>
        </authorList>
    </citation>
    <scope>NUCLEOTIDE SEQUENCE [LARGE SCALE GENOMIC DNA]</scope>
    <source>
        <strain evidence="1 2">DSM 45162</strain>
    </source>
</reference>
<organism evidence="1 2">
    <name type="scientific">Krasilnikovia cinnamomea</name>
    <dbReference type="NCBI Taxonomy" id="349313"/>
    <lineage>
        <taxon>Bacteria</taxon>
        <taxon>Bacillati</taxon>
        <taxon>Actinomycetota</taxon>
        <taxon>Actinomycetes</taxon>
        <taxon>Micromonosporales</taxon>
        <taxon>Micromonosporaceae</taxon>
        <taxon>Krasilnikovia</taxon>
    </lineage>
</organism>
<dbReference type="Proteomes" id="UP000292564">
    <property type="component" value="Unassembled WGS sequence"/>
</dbReference>
<evidence type="ECO:0000313" key="2">
    <source>
        <dbReference type="Proteomes" id="UP000292564"/>
    </source>
</evidence>
<name>A0A4Q7ZS79_9ACTN</name>
<keyword evidence="2" id="KW-1185">Reference proteome</keyword>
<proteinExistence type="predicted"/>